<reference evidence="1" key="1">
    <citation type="submission" date="2014-11" db="EMBL/GenBank/DDBJ databases">
        <authorList>
            <person name="Amaro Gonzalez C."/>
        </authorList>
    </citation>
    <scope>NUCLEOTIDE SEQUENCE</scope>
</reference>
<dbReference type="AlphaFoldDB" id="A0A0E9WAM5"/>
<proteinExistence type="predicted"/>
<dbReference type="EMBL" id="GBXM01022034">
    <property type="protein sequence ID" value="JAH86543.1"/>
    <property type="molecule type" value="Transcribed_RNA"/>
</dbReference>
<organism evidence="1">
    <name type="scientific">Anguilla anguilla</name>
    <name type="common">European freshwater eel</name>
    <name type="synonym">Muraena anguilla</name>
    <dbReference type="NCBI Taxonomy" id="7936"/>
    <lineage>
        <taxon>Eukaryota</taxon>
        <taxon>Metazoa</taxon>
        <taxon>Chordata</taxon>
        <taxon>Craniata</taxon>
        <taxon>Vertebrata</taxon>
        <taxon>Euteleostomi</taxon>
        <taxon>Actinopterygii</taxon>
        <taxon>Neopterygii</taxon>
        <taxon>Teleostei</taxon>
        <taxon>Anguilliformes</taxon>
        <taxon>Anguillidae</taxon>
        <taxon>Anguilla</taxon>
    </lineage>
</organism>
<evidence type="ECO:0000313" key="1">
    <source>
        <dbReference type="EMBL" id="JAH86543.1"/>
    </source>
</evidence>
<name>A0A0E9WAM5_ANGAN</name>
<protein>
    <submittedName>
        <fullName evidence="1">Uncharacterized protein</fullName>
    </submittedName>
</protein>
<accession>A0A0E9WAM5</accession>
<reference evidence="1" key="2">
    <citation type="journal article" date="2015" name="Fish Shellfish Immunol.">
        <title>Early steps in the European eel (Anguilla anguilla)-Vibrio vulnificus interaction in the gills: Role of the RtxA13 toxin.</title>
        <authorList>
            <person name="Callol A."/>
            <person name="Pajuelo D."/>
            <person name="Ebbesson L."/>
            <person name="Teles M."/>
            <person name="MacKenzie S."/>
            <person name="Amaro C."/>
        </authorList>
    </citation>
    <scope>NUCLEOTIDE SEQUENCE</scope>
</reference>
<sequence>MIFAGYLVVISAYSTSDLSPEDCRRANPSL</sequence>